<keyword evidence="2" id="KW-1185">Reference proteome</keyword>
<dbReference type="HOGENOM" id="CLU_2838654_0_0_1"/>
<reference evidence="2" key="1">
    <citation type="journal article" date="2013" name="Science">
        <title>The Amborella genome and the evolution of flowering plants.</title>
        <authorList>
            <consortium name="Amborella Genome Project"/>
        </authorList>
    </citation>
    <scope>NUCLEOTIDE SEQUENCE [LARGE SCALE GENOMIC DNA]</scope>
</reference>
<dbReference type="EMBL" id="KI397373">
    <property type="protein sequence ID" value="ERM95827.1"/>
    <property type="molecule type" value="Genomic_DNA"/>
</dbReference>
<name>W1NJ71_AMBTC</name>
<dbReference type="Gramene" id="ERM95827">
    <property type="protein sequence ID" value="ERM95827"/>
    <property type="gene ID" value="AMTR_s00060p00075170"/>
</dbReference>
<evidence type="ECO:0000313" key="2">
    <source>
        <dbReference type="Proteomes" id="UP000017836"/>
    </source>
</evidence>
<dbReference type="Proteomes" id="UP000017836">
    <property type="component" value="Unassembled WGS sequence"/>
</dbReference>
<accession>W1NJ71</accession>
<proteinExistence type="predicted"/>
<dbReference type="AlphaFoldDB" id="W1NJ71"/>
<gene>
    <name evidence="1" type="ORF">AMTR_s00060p00075170</name>
</gene>
<feature type="non-terminal residue" evidence="1">
    <location>
        <position position="1"/>
    </location>
</feature>
<sequence length="66" mass="6790">SKVAGGHSVTLAVIGDIFDTSAKTKTVCWFLVGVDSDAMAIGVSTTFIFVGLQPPRTALILHGSIA</sequence>
<evidence type="ECO:0000313" key="1">
    <source>
        <dbReference type="EMBL" id="ERM95827.1"/>
    </source>
</evidence>
<organism evidence="1 2">
    <name type="scientific">Amborella trichopoda</name>
    <dbReference type="NCBI Taxonomy" id="13333"/>
    <lineage>
        <taxon>Eukaryota</taxon>
        <taxon>Viridiplantae</taxon>
        <taxon>Streptophyta</taxon>
        <taxon>Embryophyta</taxon>
        <taxon>Tracheophyta</taxon>
        <taxon>Spermatophyta</taxon>
        <taxon>Magnoliopsida</taxon>
        <taxon>Amborellales</taxon>
        <taxon>Amborellaceae</taxon>
        <taxon>Amborella</taxon>
    </lineage>
</organism>
<protein>
    <submittedName>
        <fullName evidence="1">Uncharacterized protein</fullName>
    </submittedName>
</protein>